<dbReference type="STRING" id="225164.V4B0F4"/>
<evidence type="ECO:0000313" key="4">
    <source>
        <dbReference type="EMBL" id="ESP03528.1"/>
    </source>
</evidence>
<dbReference type="PROSITE" id="PS50297">
    <property type="entry name" value="ANK_REP_REGION"/>
    <property type="match status" value="8"/>
</dbReference>
<reference evidence="4 5" key="1">
    <citation type="journal article" date="2013" name="Nature">
        <title>Insights into bilaterian evolution from three spiralian genomes.</title>
        <authorList>
            <person name="Simakov O."/>
            <person name="Marletaz F."/>
            <person name="Cho S.J."/>
            <person name="Edsinger-Gonzales E."/>
            <person name="Havlak P."/>
            <person name="Hellsten U."/>
            <person name="Kuo D.H."/>
            <person name="Larsson T."/>
            <person name="Lv J."/>
            <person name="Arendt D."/>
            <person name="Savage R."/>
            <person name="Osoegawa K."/>
            <person name="de Jong P."/>
            <person name="Grimwood J."/>
            <person name="Chapman J.A."/>
            <person name="Shapiro H."/>
            <person name="Aerts A."/>
            <person name="Otillar R.P."/>
            <person name="Terry A.Y."/>
            <person name="Boore J.L."/>
            <person name="Grigoriev I.V."/>
            <person name="Lindberg D.R."/>
            <person name="Seaver E.C."/>
            <person name="Weisblat D.A."/>
            <person name="Putnam N.H."/>
            <person name="Rokhsar D.S."/>
        </authorList>
    </citation>
    <scope>NUCLEOTIDE SEQUENCE [LARGE SCALE GENOMIC DNA]</scope>
</reference>
<feature type="repeat" description="ANK" evidence="3">
    <location>
        <begin position="289"/>
        <end position="321"/>
    </location>
</feature>
<feature type="repeat" description="ANK" evidence="3">
    <location>
        <begin position="404"/>
        <end position="436"/>
    </location>
</feature>
<dbReference type="OMA" id="KEMRMVG"/>
<sequence>MEFTRDCSDLFNAVVNGSTDDVLKVIQRGTGVNVLNGLNQSPLIVFIIWSRGKSEKNLDIVSLLIEKGTELNVVDMKGKTALMYAIEQCKTSEAKFLIRNGCDVDIENTKKQTALHLAIQHDLTELVLPLIESSSDIDIQDDSGQTPLFTSVNKMDLETVKLLVKFGADVNLLDKSGISPLLKAIQLKLNSIASFLITSGANIDCCRDEDLPPLAYSIQENMTTVSEELINKGCNIHFKNTLNQTALHLAVKFKCINTTRLLLEKGKRWTDGIFLLIERGVDLDIADYKGETPLMRAIERDLLDVAELMIKKGCNLNSQDWECNPPYIHRGYRYSNVSKQTSIHHAVDRKDVKFLIPLVKGGANLNIQNSEGETPLLVSIRRGNIDSSVMLIENGADINLSNSDKTTPLMTAIHYDRIDVAILLIKKGCELDTQDNDKETALHLAVRNECITLLVRSGADINIRYKDGKTPLMKIIMNGRCGIAEYIVELFLQRGCNINVVDNENKTALHVALETKKYNVVQLLLQHGADPNIGKQILQENMSLQLRRYGRGYKQSVIHIIKRGYRSDLFPQHDSYPGLLCHILMKADSRFYQEHTSLLELLFLSGSCTQSRLFMLLKDPLYFSQFEKNPEILHWIESKSCSPMSLTNITRIAILAHIQPNKTKNIEETELPMTLRDFLQLNDIIDNDPVTEATRTFMEDYDDYDDPDDYDYYGSDDDAYDDNEVVSLPALYHHMLMQRLFPGFLF</sequence>
<dbReference type="Gene3D" id="1.25.40.20">
    <property type="entry name" value="Ankyrin repeat-containing domain"/>
    <property type="match status" value="5"/>
</dbReference>
<protein>
    <submittedName>
        <fullName evidence="4">Uncharacterized protein</fullName>
    </submittedName>
</protein>
<feature type="repeat" description="ANK" evidence="3">
    <location>
        <begin position="338"/>
        <end position="370"/>
    </location>
</feature>
<feature type="repeat" description="ANK" evidence="3">
    <location>
        <begin position="77"/>
        <end position="109"/>
    </location>
</feature>
<feature type="repeat" description="ANK" evidence="3">
    <location>
        <begin position="504"/>
        <end position="536"/>
    </location>
</feature>
<feature type="repeat" description="ANK" evidence="3">
    <location>
        <begin position="467"/>
        <end position="503"/>
    </location>
</feature>
<feature type="repeat" description="ANK" evidence="3">
    <location>
        <begin position="110"/>
        <end position="142"/>
    </location>
</feature>
<dbReference type="AlphaFoldDB" id="V4B0F4"/>
<dbReference type="SUPFAM" id="SSF48403">
    <property type="entry name" value="Ankyrin repeat"/>
    <property type="match status" value="2"/>
</dbReference>
<dbReference type="HOGENOM" id="CLU_372684_0_0_1"/>
<dbReference type="PROSITE" id="PS50088">
    <property type="entry name" value="ANK_REPEAT"/>
    <property type="match status" value="9"/>
</dbReference>
<dbReference type="OrthoDB" id="6130038at2759"/>
<dbReference type="Proteomes" id="UP000030746">
    <property type="component" value="Unassembled WGS sequence"/>
</dbReference>
<keyword evidence="2 3" id="KW-0040">ANK repeat</keyword>
<gene>
    <name evidence="4" type="ORF">LOTGIDRAFT_171317</name>
</gene>
<proteinExistence type="predicted"/>
<dbReference type="KEGG" id="lgi:LOTGIDRAFT_171317"/>
<accession>V4B0F4</accession>
<dbReference type="Pfam" id="PF12796">
    <property type="entry name" value="Ank_2"/>
    <property type="match status" value="4"/>
</dbReference>
<evidence type="ECO:0000256" key="3">
    <source>
        <dbReference type="PROSITE-ProRule" id="PRU00023"/>
    </source>
</evidence>
<dbReference type="RefSeq" id="XP_009045758.1">
    <property type="nucleotide sequence ID" value="XM_009047510.1"/>
</dbReference>
<dbReference type="InterPro" id="IPR036770">
    <property type="entry name" value="Ankyrin_rpt-contain_sf"/>
</dbReference>
<keyword evidence="1" id="KW-0677">Repeat</keyword>
<dbReference type="GeneID" id="20241715"/>
<dbReference type="PANTHER" id="PTHR24198:SF165">
    <property type="entry name" value="ANKYRIN REPEAT-CONTAINING PROTEIN-RELATED"/>
    <property type="match status" value="1"/>
</dbReference>
<keyword evidence="5" id="KW-1185">Reference proteome</keyword>
<dbReference type="EMBL" id="KB199981">
    <property type="protein sequence ID" value="ESP03528.1"/>
    <property type="molecule type" value="Genomic_DNA"/>
</dbReference>
<dbReference type="CTD" id="20241715"/>
<evidence type="ECO:0000313" key="5">
    <source>
        <dbReference type="Proteomes" id="UP000030746"/>
    </source>
</evidence>
<dbReference type="InterPro" id="IPR002110">
    <property type="entry name" value="Ankyrin_rpt"/>
</dbReference>
<evidence type="ECO:0000256" key="2">
    <source>
        <dbReference type="ARBA" id="ARBA00023043"/>
    </source>
</evidence>
<feature type="repeat" description="ANK" evidence="3">
    <location>
        <begin position="371"/>
        <end position="403"/>
    </location>
</feature>
<name>V4B0F4_LOTGI</name>
<dbReference type="Pfam" id="PF00023">
    <property type="entry name" value="Ank"/>
    <property type="match status" value="1"/>
</dbReference>
<feature type="repeat" description="ANK" evidence="3">
    <location>
        <begin position="143"/>
        <end position="175"/>
    </location>
</feature>
<dbReference type="SMART" id="SM00248">
    <property type="entry name" value="ANK"/>
    <property type="match status" value="14"/>
</dbReference>
<organism evidence="4 5">
    <name type="scientific">Lottia gigantea</name>
    <name type="common">Giant owl limpet</name>
    <dbReference type="NCBI Taxonomy" id="225164"/>
    <lineage>
        <taxon>Eukaryota</taxon>
        <taxon>Metazoa</taxon>
        <taxon>Spiralia</taxon>
        <taxon>Lophotrochozoa</taxon>
        <taxon>Mollusca</taxon>
        <taxon>Gastropoda</taxon>
        <taxon>Patellogastropoda</taxon>
        <taxon>Lottioidea</taxon>
        <taxon>Lottiidae</taxon>
        <taxon>Lottia</taxon>
    </lineage>
</organism>
<evidence type="ECO:0000256" key="1">
    <source>
        <dbReference type="ARBA" id="ARBA00022737"/>
    </source>
</evidence>
<dbReference type="PANTHER" id="PTHR24198">
    <property type="entry name" value="ANKYRIN REPEAT AND PROTEIN KINASE DOMAIN-CONTAINING PROTEIN"/>
    <property type="match status" value="1"/>
</dbReference>